<organism evidence="5">
    <name type="scientific">Schistosoma curassoni</name>
    <dbReference type="NCBI Taxonomy" id="6186"/>
    <lineage>
        <taxon>Eukaryota</taxon>
        <taxon>Metazoa</taxon>
        <taxon>Spiralia</taxon>
        <taxon>Lophotrochozoa</taxon>
        <taxon>Platyhelminthes</taxon>
        <taxon>Trematoda</taxon>
        <taxon>Digenea</taxon>
        <taxon>Strigeidida</taxon>
        <taxon>Schistosomatoidea</taxon>
        <taxon>Schistosomatidae</taxon>
        <taxon>Schistosoma</taxon>
    </lineage>
</organism>
<gene>
    <name evidence="3" type="ORF">SCUD_LOCUS10496</name>
</gene>
<feature type="region of interest" description="Disordered" evidence="1">
    <location>
        <begin position="1"/>
        <end position="26"/>
    </location>
</feature>
<name>A0A183K671_9TREM</name>
<sequence>MQMLTDTKVTSPSQPSTSSSTTAPSVDGITNSIAEFHYDPDVTFEMWFRRHGDLFKFDFANQNDVWTMCLLLCKLGATELDRYCNLILPLNPRDRSFTDTVQTLSRHFGDNSSVFDTRYRCLNLTMNEDDEFLTHMSVVNRGCERFRLKSLTEDQFSALILICSLQDQKFIHLRTRLLSRLVQEPKLTLSDIANEDQRLINLKRDTSTVRSGGSGRSEVRALQQTLYKNKYVPASSSPSHSSSDDRLKRIFLLLASNMVHGTTLKTAHLSNIDARGVTLSVIKKGFCLKKENPIQSRSNKKTFPTSCTNSLSLVSSCQSSSSGERKFITVNINGHSSRLQIDTASDVTILSRDI</sequence>
<reference evidence="5" key="1">
    <citation type="submission" date="2016-06" db="UniProtKB">
        <authorList>
            <consortium name="WormBaseParasite"/>
        </authorList>
    </citation>
    <scope>IDENTIFICATION</scope>
</reference>
<dbReference type="WBParaSite" id="SCUD_0001049601-mRNA-1">
    <property type="protein sequence ID" value="SCUD_0001049601-mRNA-1"/>
    <property type="gene ID" value="SCUD_0001049601"/>
</dbReference>
<reference evidence="3 4" key="2">
    <citation type="submission" date="2018-11" db="EMBL/GenBank/DDBJ databases">
        <authorList>
            <consortium name="Pathogen Informatics"/>
        </authorList>
    </citation>
    <scope>NUCLEOTIDE SEQUENCE [LARGE SCALE GENOMIC DNA]</scope>
    <source>
        <strain evidence="3">Dakar</strain>
        <strain evidence="4">Dakar, Senegal</strain>
    </source>
</reference>
<evidence type="ECO:0000256" key="1">
    <source>
        <dbReference type="SAM" id="MobiDB-lite"/>
    </source>
</evidence>
<evidence type="ECO:0000313" key="5">
    <source>
        <dbReference type="WBParaSite" id="SCUD_0001049601-mRNA-1"/>
    </source>
</evidence>
<feature type="compositionally biased region" description="Low complexity" evidence="1">
    <location>
        <begin position="10"/>
        <end position="25"/>
    </location>
</feature>
<evidence type="ECO:0000313" key="3">
    <source>
        <dbReference type="EMBL" id="VDP40179.1"/>
    </source>
</evidence>
<dbReference type="STRING" id="6186.A0A183K671"/>
<dbReference type="AlphaFoldDB" id="A0A183K671"/>
<proteinExistence type="predicted"/>
<feature type="domain" description="DUF7083" evidence="2">
    <location>
        <begin position="27"/>
        <end position="110"/>
    </location>
</feature>
<evidence type="ECO:0000313" key="4">
    <source>
        <dbReference type="Proteomes" id="UP000279833"/>
    </source>
</evidence>
<dbReference type="EMBL" id="UZAK01033813">
    <property type="protein sequence ID" value="VDP40179.1"/>
    <property type="molecule type" value="Genomic_DNA"/>
</dbReference>
<dbReference type="InterPro" id="IPR055510">
    <property type="entry name" value="DUF7083"/>
</dbReference>
<dbReference type="Proteomes" id="UP000279833">
    <property type="component" value="Unassembled WGS sequence"/>
</dbReference>
<accession>A0A183K671</accession>
<protein>
    <recommendedName>
        <fullName evidence="2">DUF7083 domain-containing protein</fullName>
    </recommendedName>
</protein>
<keyword evidence="4" id="KW-1185">Reference proteome</keyword>
<evidence type="ECO:0000259" key="2">
    <source>
        <dbReference type="Pfam" id="PF23309"/>
    </source>
</evidence>
<dbReference type="Pfam" id="PF23309">
    <property type="entry name" value="DUF7083"/>
    <property type="match status" value="1"/>
</dbReference>